<accession>A0AAD3CHQ3</accession>
<dbReference type="InterPro" id="IPR005331">
    <property type="entry name" value="Sulfotransferase"/>
</dbReference>
<gene>
    <name evidence="1" type="ORF">CTEN210_02786</name>
</gene>
<dbReference type="Pfam" id="PF03567">
    <property type="entry name" value="Sulfotransfer_2"/>
    <property type="match status" value="1"/>
</dbReference>
<dbReference type="Proteomes" id="UP001054902">
    <property type="component" value="Unassembled WGS sequence"/>
</dbReference>
<dbReference type="InterPro" id="IPR027417">
    <property type="entry name" value="P-loop_NTPase"/>
</dbReference>
<organism evidence="1 2">
    <name type="scientific">Chaetoceros tenuissimus</name>
    <dbReference type="NCBI Taxonomy" id="426638"/>
    <lineage>
        <taxon>Eukaryota</taxon>
        <taxon>Sar</taxon>
        <taxon>Stramenopiles</taxon>
        <taxon>Ochrophyta</taxon>
        <taxon>Bacillariophyta</taxon>
        <taxon>Coscinodiscophyceae</taxon>
        <taxon>Chaetocerotophycidae</taxon>
        <taxon>Chaetocerotales</taxon>
        <taxon>Chaetocerotaceae</taxon>
        <taxon>Chaetoceros</taxon>
    </lineage>
</organism>
<comment type="caution">
    <text evidence="1">The sequence shown here is derived from an EMBL/GenBank/DDBJ whole genome shotgun (WGS) entry which is preliminary data.</text>
</comment>
<name>A0AAD3CHQ3_9STRA</name>
<evidence type="ECO:0000313" key="2">
    <source>
        <dbReference type="Proteomes" id="UP001054902"/>
    </source>
</evidence>
<dbReference type="AlphaFoldDB" id="A0AAD3CHQ3"/>
<dbReference type="GO" id="GO:0016020">
    <property type="term" value="C:membrane"/>
    <property type="evidence" value="ECO:0007669"/>
    <property type="project" value="InterPro"/>
</dbReference>
<dbReference type="EMBL" id="BLLK01000022">
    <property type="protein sequence ID" value="GFH46312.1"/>
    <property type="molecule type" value="Genomic_DNA"/>
</dbReference>
<keyword evidence="2" id="KW-1185">Reference proteome</keyword>
<reference evidence="1 2" key="1">
    <citation type="journal article" date="2021" name="Sci. Rep.">
        <title>The genome of the diatom Chaetoceros tenuissimus carries an ancient integrated fragment of an extant virus.</title>
        <authorList>
            <person name="Hongo Y."/>
            <person name="Kimura K."/>
            <person name="Takaki Y."/>
            <person name="Yoshida Y."/>
            <person name="Baba S."/>
            <person name="Kobayashi G."/>
            <person name="Nagasaki K."/>
            <person name="Hano T."/>
            <person name="Tomaru Y."/>
        </authorList>
    </citation>
    <scope>NUCLEOTIDE SEQUENCE [LARGE SCALE GENOMIC DNA]</scope>
    <source>
        <strain evidence="1 2">NIES-3715</strain>
    </source>
</reference>
<dbReference type="Gene3D" id="3.40.50.300">
    <property type="entry name" value="P-loop containing nucleotide triphosphate hydrolases"/>
    <property type="match status" value="1"/>
</dbReference>
<dbReference type="GO" id="GO:0008146">
    <property type="term" value="F:sulfotransferase activity"/>
    <property type="evidence" value="ECO:0007669"/>
    <property type="project" value="InterPro"/>
</dbReference>
<protein>
    <submittedName>
        <fullName evidence="1">Uncharacterized protein</fullName>
    </submittedName>
</protein>
<proteinExistence type="predicted"/>
<evidence type="ECO:0000313" key="1">
    <source>
        <dbReference type="EMBL" id="GFH46312.1"/>
    </source>
</evidence>
<sequence>MYLQMAVQHTSLLSSSFIPFHSLSASIDVSKDDETIQTDIEISSTALRSSPDPSRPNKEEEPYFNFSDIVKRNNLARIFGANYPPSSHAWCSAKDQESDGVHAFGLLYNKVPKTASSTITGIIYRLAHRLSKKRHLQKTMFLNQTCHCEADHKPGYIVGRVYGQRDRNASFLVASIRDPTQRAVSRYFHRPNRGTMLSFFANYTKFSINSQFGSVSHGMGGFQLAYMSMTPLEPLSAFDPMYPNQVKDFEKVHRIVHQILQDYDFIIAIDRFEESIVVLQFVLGMEPEDVVYISSKQTGDYIMYGSYPRKVKCKKIDKKIIPQDVDLYLHSKEWDTFDLALKKFLRLKELANRQCASEAMFPCSRDGIAQADRSRTNCYFQDSGCGYPCFDRLFANNSSKLRV</sequence>